<reference evidence="1 2" key="1">
    <citation type="submission" date="2008-01" db="EMBL/GenBank/DDBJ databases">
        <title>Complete sequence of Pseudomonas putida GB-1.</title>
        <authorList>
            <consortium name="US DOE Joint Genome Institute"/>
            <person name="Copeland A."/>
            <person name="Lucas S."/>
            <person name="Lapidus A."/>
            <person name="Barry K."/>
            <person name="Glavina del Rio T."/>
            <person name="Dalin E."/>
            <person name="Tice H."/>
            <person name="Pitluck S."/>
            <person name="Bruce D."/>
            <person name="Goodwin L."/>
            <person name="Chertkov O."/>
            <person name="Brettin T."/>
            <person name="Detter J.C."/>
            <person name="Han C."/>
            <person name="Kuske C.R."/>
            <person name="Schmutz J."/>
            <person name="Larimer F."/>
            <person name="Land M."/>
            <person name="Hauser L."/>
            <person name="Kyrpides N."/>
            <person name="Kim E."/>
            <person name="McCarthy J.K."/>
            <person name="Richardson P."/>
        </authorList>
    </citation>
    <scope>NUCLEOTIDE SEQUENCE [LARGE SCALE GENOMIC DNA]</scope>
    <source>
        <strain evidence="1 2">GB-1</strain>
    </source>
</reference>
<evidence type="ECO:0000313" key="2">
    <source>
        <dbReference type="Proteomes" id="UP000002157"/>
    </source>
</evidence>
<proteinExistence type="predicted"/>
<dbReference type="AlphaFoldDB" id="B0KIC6"/>
<dbReference type="Proteomes" id="UP000002157">
    <property type="component" value="Chromosome"/>
</dbReference>
<sequence length="218" mass="24136">MAPCQYCRIVVQGLGLPAHFKEDNPMKRTLPLLFACAIFPLQAWSALEVGQFTLGMPKPQVLAILQQQFGEVEQFTGYHYQVPTEFFQGAGPKGNYNLGGIPVSKVKASFNEADQLRQVQVQLDTTDEARVQQLLPMTKDAKRVPRSGGRLEAFSADGELVYWVSKDWGWTVVTIADKASSANNIKARAKSDETFAQLNRKFDKLIETAKAVEGKGTP</sequence>
<dbReference type="HOGENOM" id="CLU_1407717_0_0_6"/>
<organism evidence="1 2">
    <name type="scientific">Pseudomonas putida (strain GB-1)</name>
    <dbReference type="NCBI Taxonomy" id="76869"/>
    <lineage>
        <taxon>Bacteria</taxon>
        <taxon>Pseudomonadati</taxon>
        <taxon>Pseudomonadota</taxon>
        <taxon>Gammaproteobacteria</taxon>
        <taxon>Pseudomonadales</taxon>
        <taxon>Pseudomonadaceae</taxon>
        <taxon>Pseudomonas</taxon>
    </lineage>
</organism>
<dbReference type="KEGG" id="ppg:PputGB1_1799"/>
<gene>
    <name evidence="1" type="ordered locus">PputGB1_1799</name>
</gene>
<accession>B0KIC6</accession>
<name>B0KIC6_PSEPG</name>
<evidence type="ECO:0000313" key="1">
    <source>
        <dbReference type="EMBL" id="ABY97702.1"/>
    </source>
</evidence>
<dbReference type="EMBL" id="CP000926">
    <property type="protein sequence ID" value="ABY97702.1"/>
    <property type="molecule type" value="Genomic_DNA"/>
</dbReference>
<protein>
    <submittedName>
        <fullName evidence="1">Uncharacterized protein</fullName>
    </submittedName>
</protein>